<organism evidence="1 2">
    <name type="scientific">Mycoplasma suis (strain Illinois)</name>
    <dbReference type="NCBI Taxonomy" id="768700"/>
    <lineage>
        <taxon>Bacteria</taxon>
        <taxon>Bacillati</taxon>
        <taxon>Mycoplasmatota</taxon>
        <taxon>Mollicutes</taxon>
        <taxon>Mycoplasmataceae</taxon>
        <taxon>Mycoplasma</taxon>
    </lineage>
</organism>
<evidence type="ECO:0000313" key="2">
    <source>
        <dbReference type="Proteomes" id="UP000007484"/>
    </source>
</evidence>
<dbReference type="HOGENOM" id="CLU_2955685_0_0_14"/>
<dbReference type="STRING" id="768700.MSU_0561"/>
<keyword evidence="2" id="KW-1185">Reference proteome</keyword>
<evidence type="ECO:0000313" key="1">
    <source>
        <dbReference type="EMBL" id="ADX98094.1"/>
    </source>
</evidence>
<dbReference type="KEGG" id="mss:MSU_0561"/>
<dbReference type="AlphaFoldDB" id="F0QRH4"/>
<accession>F0QRH4</accession>
<dbReference type="EMBL" id="CP002525">
    <property type="protein sequence ID" value="ADX98094.1"/>
    <property type="molecule type" value="Genomic_DNA"/>
</dbReference>
<gene>
    <name evidence="1" type="ordered locus">MSU_0561</name>
</gene>
<dbReference type="Proteomes" id="UP000007484">
    <property type="component" value="Chromosome"/>
</dbReference>
<sequence>MIGFSKFLMLVAPIVSVIGAGYGADFLFKSLKGNPKSEVIVIHDIQGKYSNDLGDMIGF</sequence>
<protein>
    <submittedName>
        <fullName evidence="1">Uncharacterized protein</fullName>
    </submittedName>
</protein>
<name>F0QRH4_MYCSL</name>
<reference evidence="1 2" key="1">
    <citation type="journal article" date="2011" name="J. Bacteriol.">
        <title>Complete genome sequences of two hemotropic Mycoplasmas, Mycoplasma haemofelis strain Ohio2 and Mycoplasma suis strain Illinois.</title>
        <authorList>
            <person name="Messick J.B."/>
            <person name="Santos A.P."/>
            <person name="Guimaraes A.M."/>
        </authorList>
    </citation>
    <scope>NUCLEOTIDE SEQUENCE [LARGE SCALE GENOMIC DNA]</scope>
    <source>
        <strain evidence="1 2">Illinois</strain>
    </source>
</reference>
<proteinExistence type="predicted"/>